<dbReference type="Pfam" id="PF00710">
    <property type="entry name" value="Asparaginase"/>
    <property type="match status" value="1"/>
</dbReference>
<dbReference type="SUPFAM" id="SSF53774">
    <property type="entry name" value="Glutaminase/Asparaginase"/>
    <property type="match status" value="1"/>
</dbReference>
<dbReference type="SMART" id="SM00870">
    <property type="entry name" value="Asparaginase"/>
    <property type="match status" value="1"/>
</dbReference>
<proteinExistence type="inferred from homology"/>
<dbReference type="PROSITE" id="PS00917">
    <property type="entry name" value="ASN_GLN_ASE_2"/>
    <property type="match status" value="1"/>
</dbReference>
<comment type="similarity">
    <text evidence="1">Belongs to the asparaginase 1 family.</text>
</comment>
<evidence type="ECO:0000259" key="8">
    <source>
        <dbReference type="Pfam" id="PF00710"/>
    </source>
</evidence>
<feature type="domain" description="L-asparaginase N-terminal" evidence="8">
    <location>
        <begin position="13"/>
        <end position="195"/>
    </location>
</feature>
<evidence type="ECO:0000313" key="10">
    <source>
        <dbReference type="EMBL" id="GCA67860.1"/>
    </source>
</evidence>
<evidence type="ECO:0000256" key="1">
    <source>
        <dbReference type="ARBA" id="ARBA00010518"/>
    </source>
</evidence>
<dbReference type="InterPro" id="IPR037152">
    <property type="entry name" value="L-asparaginase_N_sf"/>
</dbReference>
<evidence type="ECO:0000256" key="2">
    <source>
        <dbReference type="ARBA" id="ARBA00012920"/>
    </source>
</evidence>
<comment type="catalytic activity">
    <reaction evidence="3">
        <text>L-asparagine + H2O = L-aspartate + NH4(+)</text>
        <dbReference type="Rhea" id="RHEA:21016"/>
        <dbReference type="ChEBI" id="CHEBI:15377"/>
        <dbReference type="ChEBI" id="CHEBI:28938"/>
        <dbReference type="ChEBI" id="CHEBI:29991"/>
        <dbReference type="ChEBI" id="CHEBI:58048"/>
        <dbReference type="EC" id="3.5.1.1"/>
    </reaction>
</comment>
<dbReference type="InterPro" id="IPR041725">
    <property type="entry name" value="L-asparaginase_I"/>
</dbReference>
<feature type="binding site" evidence="5">
    <location>
        <begin position="93"/>
        <end position="94"/>
    </location>
    <ligand>
        <name>substrate</name>
    </ligand>
</feature>
<name>A0A391P3R1_9FIRM</name>
<feature type="active site" description="O-isoaspartyl threonine intermediate" evidence="4">
    <location>
        <position position="20"/>
    </location>
</feature>
<dbReference type="InterPro" id="IPR027475">
    <property type="entry name" value="Asparaginase/glutaminase_AS2"/>
</dbReference>
<dbReference type="InterPro" id="IPR027474">
    <property type="entry name" value="L-asparaginase_N"/>
</dbReference>
<dbReference type="Gene3D" id="3.40.50.40">
    <property type="match status" value="1"/>
</dbReference>
<dbReference type="InterPro" id="IPR040919">
    <property type="entry name" value="Asparaginase_C"/>
</dbReference>
<feature type="domain" description="Asparaginase/glutaminase C-terminal" evidence="9">
    <location>
        <begin position="221"/>
        <end position="327"/>
    </location>
</feature>
<evidence type="ECO:0000313" key="11">
    <source>
        <dbReference type="Proteomes" id="UP000265643"/>
    </source>
</evidence>
<dbReference type="GO" id="GO:0004067">
    <property type="term" value="F:asparaginase activity"/>
    <property type="evidence" value="ECO:0007669"/>
    <property type="project" value="UniProtKB-UniRule"/>
</dbReference>
<reference evidence="11" key="1">
    <citation type="submission" date="2018-09" db="EMBL/GenBank/DDBJ databases">
        <title>Draft Genome Sequence of Mediterraneibacter sp. KCTC 15684.</title>
        <authorList>
            <person name="Kim J.S."/>
            <person name="Han K.I."/>
            <person name="Suh M.K."/>
            <person name="Lee K.C."/>
            <person name="Eom M.K."/>
            <person name="Lee J.H."/>
            <person name="Park S.H."/>
            <person name="Kang S.W."/>
            <person name="Park J.E."/>
            <person name="Oh B.S."/>
            <person name="Yu S.Y."/>
            <person name="Choi S.H."/>
            <person name="Lee D.H."/>
            <person name="Yoon H."/>
            <person name="Kim B."/>
            <person name="Yang S.J."/>
            <person name="Lee J.S."/>
        </authorList>
    </citation>
    <scope>NUCLEOTIDE SEQUENCE [LARGE SCALE GENOMIC DNA]</scope>
    <source>
        <strain evidence="11">KCTC 15684</strain>
    </source>
</reference>
<feature type="active site" evidence="6">
    <location>
        <position position="20"/>
    </location>
</feature>
<evidence type="ECO:0000256" key="7">
    <source>
        <dbReference type="PROSITE-ProRule" id="PRU10100"/>
    </source>
</evidence>
<dbReference type="Pfam" id="PF17763">
    <property type="entry name" value="Asparaginase_C"/>
    <property type="match status" value="1"/>
</dbReference>
<comment type="caution">
    <text evidence="10">The sequence shown here is derived from an EMBL/GenBank/DDBJ whole genome shotgun (WGS) entry which is preliminary data.</text>
</comment>
<dbReference type="PRINTS" id="PR00139">
    <property type="entry name" value="ASNGLNASE"/>
</dbReference>
<dbReference type="InterPro" id="IPR020827">
    <property type="entry name" value="Asparaginase/glutaminase_AS1"/>
</dbReference>
<dbReference type="PIRSF" id="PIRSF001220">
    <property type="entry name" value="L-ASNase_gatD"/>
    <property type="match status" value="1"/>
</dbReference>
<sequence>MSRSKQVSRKKFILLTTGGTIASVETQNGRMPGINGETLIRQIDGLEQLCKVEIRPVCSIDSTDLTPKHWKLLVETIRDFYEDYDGFVISHGTDTMAYTAAALSVMLQGLNKPVILTGSQLPMEAAGTDAKQNLYDAFLYGIRPEARGVSVVFNGKVIDGLCARKWKTESFDAFVSINRPLLATIENGRVKIETTAGVFRDAGISEKPQFYLEMEEDLCALKLTPGISREMVRQILMQTKGVLIEGFGLGGIPNYLEEVFEEVMPLRKEKGYLTVMETQALLEGTDLSVYEVGLRAKKELGMEESGRLTAEAVTACMMWQMAHPEKENILETCRTYLETFAHNV</sequence>
<dbReference type="InterPro" id="IPR027473">
    <property type="entry name" value="L-asparaginase_C"/>
</dbReference>
<organism evidence="10 11">
    <name type="scientific">Mediterraneibacter butyricigenes</name>
    <dbReference type="NCBI Taxonomy" id="2316025"/>
    <lineage>
        <taxon>Bacteria</taxon>
        <taxon>Bacillati</taxon>
        <taxon>Bacillota</taxon>
        <taxon>Clostridia</taxon>
        <taxon>Lachnospirales</taxon>
        <taxon>Lachnospiraceae</taxon>
        <taxon>Mediterraneibacter</taxon>
    </lineage>
</organism>
<evidence type="ECO:0000256" key="5">
    <source>
        <dbReference type="PIRSR" id="PIRSR001220-2"/>
    </source>
</evidence>
<gene>
    <name evidence="10" type="primary">ansA</name>
    <name evidence="10" type="ORF">KGMB01110_22960</name>
</gene>
<dbReference type="InterPro" id="IPR006034">
    <property type="entry name" value="Asparaginase/glutaminase-like"/>
</dbReference>
<feature type="active site" evidence="7">
    <location>
        <position position="93"/>
    </location>
</feature>
<dbReference type="Proteomes" id="UP000265643">
    <property type="component" value="Unassembled WGS sequence"/>
</dbReference>
<dbReference type="PIRSF" id="PIRSF500176">
    <property type="entry name" value="L_ASNase"/>
    <property type="match status" value="1"/>
</dbReference>
<dbReference type="PROSITE" id="PS00144">
    <property type="entry name" value="ASN_GLN_ASE_1"/>
    <property type="match status" value="1"/>
</dbReference>
<evidence type="ECO:0000256" key="4">
    <source>
        <dbReference type="PIRSR" id="PIRSR001220-1"/>
    </source>
</evidence>
<dbReference type="FunFam" id="3.40.50.1170:FF:000001">
    <property type="entry name" value="L-asparaginase 2"/>
    <property type="match status" value="1"/>
</dbReference>
<evidence type="ECO:0000259" key="9">
    <source>
        <dbReference type="Pfam" id="PF17763"/>
    </source>
</evidence>
<dbReference type="EC" id="3.5.1.1" evidence="2"/>
<protein>
    <recommendedName>
        <fullName evidence="2">asparaginase</fullName>
        <ecNumber evidence="2">3.5.1.1</ecNumber>
    </recommendedName>
</protein>
<dbReference type="AlphaFoldDB" id="A0A391P3R1"/>
<dbReference type="EMBL" id="BHGK01000001">
    <property type="protein sequence ID" value="GCA67860.1"/>
    <property type="molecule type" value="Genomic_DNA"/>
</dbReference>
<accession>A0A391P3R1</accession>
<dbReference type="SFLD" id="SFLDS00057">
    <property type="entry name" value="Glutaminase/Asparaginase"/>
    <property type="match status" value="1"/>
</dbReference>
<dbReference type="GO" id="GO:0006520">
    <property type="term" value="P:amino acid metabolic process"/>
    <property type="evidence" value="ECO:0007669"/>
    <property type="project" value="InterPro"/>
</dbReference>
<feature type="binding site" evidence="5">
    <location>
        <position position="62"/>
    </location>
    <ligand>
        <name>substrate</name>
    </ligand>
</feature>
<dbReference type="RefSeq" id="WP_170141722.1">
    <property type="nucleotide sequence ID" value="NZ_BHGK01000001.1"/>
</dbReference>
<evidence type="ECO:0000256" key="3">
    <source>
        <dbReference type="ARBA" id="ARBA00049366"/>
    </source>
</evidence>
<dbReference type="PROSITE" id="PS51732">
    <property type="entry name" value="ASN_GLN_ASE_3"/>
    <property type="match status" value="1"/>
</dbReference>
<keyword evidence="11" id="KW-1185">Reference proteome</keyword>
<dbReference type="CDD" id="cd08963">
    <property type="entry name" value="L-asparaginase_I"/>
    <property type="match status" value="1"/>
</dbReference>
<dbReference type="InterPro" id="IPR036152">
    <property type="entry name" value="Asp/glu_Ase-like_sf"/>
</dbReference>
<dbReference type="Gene3D" id="3.40.50.1170">
    <property type="entry name" value="L-asparaginase, N-terminal domain"/>
    <property type="match status" value="1"/>
</dbReference>
<dbReference type="PANTHER" id="PTHR11707">
    <property type="entry name" value="L-ASPARAGINASE"/>
    <property type="match status" value="1"/>
</dbReference>
<dbReference type="PANTHER" id="PTHR11707:SF28">
    <property type="entry name" value="60 KDA LYSOPHOSPHOLIPASE"/>
    <property type="match status" value="1"/>
</dbReference>
<evidence type="ECO:0000256" key="6">
    <source>
        <dbReference type="PROSITE-ProRule" id="PRU10099"/>
    </source>
</evidence>